<dbReference type="Pfam" id="PF15902">
    <property type="entry name" value="Sortilin-Vps10"/>
    <property type="match status" value="1"/>
</dbReference>
<comment type="caution">
    <text evidence="4">The sequence shown here is derived from an EMBL/GenBank/DDBJ whole genome shotgun (WGS) entry which is preliminary data.</text>
</comment>
<keyword evidence="4" id="KW-0675">Receptor</keyword>
<evidence type="ECO:0000256" key="2">
    <source>
        <dbReference type="SAM" id="Phobius"/>
    </source>
</evidence>
<dbReference type="GO" id="GO:0016020">
    <property type="term" value="C:membrane"/>
    <property type="evidence" value="ECO:0007669"/>
    <property type="project" value="TreeGrafter"/>
</dbReference>
<dbReference type="PANTHER" id="PTHR12106">
    <property type="entry name" value="SORTILIN RELATED"/>
    <property type="match status" value="1"/>
</dbReference>
<feature type="domain" description="Sortilin N-terminal" evidence="3">
    <location>
        <begin position="134"/>
        <end position="253"/>
    </location>
</feature>
<evidence type="ECO:0000259" key="3">
    <source>
        <dbReference type="Pfam" id="PF15902"/>
    </source>
</evidence>
<dbReference type="AlphaFoldDB" id="A0A562QQY4"/>
<reference evidence="4 5" key="1">
    <citation type="journal article" date="2015" name="Stand. Genomic Sci.">
        <title>Genomic Encyclopedia of Bacterial and Archaeal Type Strains, Phase III: the genomes of soil and plant-associated and newly described type strains.</title>
        <authorList>
            <person name="Whitman W.B."/>
            <person name="Woyke T."/>
            <person name="Klenk H.P."/>
            <person name="Zhou Y."/>
            <person name="Lilburn T.G."/>
            <person name="Beck B.J."/>
            <person name="De Vos P."/>
            <person name="Vandamme P."/>
            <person name="Eisen J.A."/>
            <person name="Garrity G."/>
            <person name="Hugenholtz P."/>
            <person name="Kyrpides N.C."/>
        </authorList>
    </citation>
    <scope>NUCLEOTIDE SEQUENCE [LARGE SCALE GENOMIC DNA]</scope>
    <source>
        <strain evidence="4 5">CGMCC 1.10116</strain>
    </source>
</reference>
<keyword evidence="2" id="KW-1133">Transmembrane helix</keyword>
<dbReference type="PANTHER" id="PTHR12106:SF27">
    <property type="entry name" value="SORTILIN-RELATED RECEPTOR"/>
    <property type="match status" value="1"/>
</dbReference>
<dbReference type="InterPro" id="IPR002860">
    <property type="entry name" value="BNR_rpt"/>
</dbReference>
<evidence type="ECO:0000313" key="4">
    <source>
        <dbReference type="EMBL" id="TWI59115.1"/>
    </source>
</evidence>
<dbReference type="SUPFAM" id="SSF110296">
    <property type="entry name" value="Oligoxyloglucan reducing end-specific cellobiohydrolase"/>
    <property type="match status" value="1"/>
</dbReference>
<evidence type="ECO:0000256" key="1">
    <source>
        <dbReference type="ARBA" id="ARBA00022737"/>
    </source>
</evidence>
<dbReference type="InterPro" id="IPR031778">
    <property type="entry name" value="Sortilin_N"/>
</dbReference>
<protein>
    <submittedName>
        <fullName evidence="4">Sortilin (Neurotensin receptor 3)</fullName>
    </submittedName>
</protein>
<dbReference type="EMBL" id="VLKZ01000002">
    <property type="protein sequence ID" value="TWI59115.1"/>
    <property type="molecule type" value="Genomic_DNA"/>
</dbReference>
<keyword evidence="1" id="KW-0677">Repeat</keyword>
<accession>A0A562QQY4</accession>
<sequence>MKGEYEISVFNNTIVARIVLLGVIQSYILQTNYQKGRTMKHIIFTALVVIILAACSQTDEIESYTHIHGLEYANESFYIATHHGLIQVDESGWQQVGEPEQQHDLMGFTVLNDGTMISSGHPSIRSDLANPLGVVISDDQGLTWEPIALYEEVDFHSLHVNEGDQNIMYGVDAGNSVLYKSENKGHDWSQVNVEGLSVAEIITLVSNPLNPDYVLAGLETGLFVSENGGESWSQAESDYTATAFVSMDEESEVLIAYLIGSYNGLYVSEDFGQTWTSLHLELEEDVVTMISKHPVLEGTILVGTMQQSIYETANMGEDWTMLAEEGVPVSN</sequence>
<dbReference type="NCBIfam" id="NF045728">
    <property type="entry name" value="glycosyl_F510_1955"/>
    <property type="match status" value="1"/>
</dbReference>
<dbReference type="InterPro" id="IPR050310">
    <property type="entry name" value="VPS10-sortilin"/>
</dbReference>
<gene>
    <name evidence="4" type="ORF">IQ10_00827</name>
</gene>
<dbReference type="GO" id="GO:0006892">
    <property type="term" value="P:post-Golgi vesicle-mediated transport"/>
    <property type="evidence" value="ECO:0007669"/>
    <property type="project" value="TreeGrafter"/>
</dbReference>
<dbReference type="Pfam" id="PF15899">
    <property type="entry name" value="BNR_6"/>
    <property type="match status" value="1"/>
</dbReference>
<organism evidence="4 5">
    <name type="scientific">Halalkalibacter nanhaiisediminis</name>
    <dbReference type="NCBI Taxonomy" id="688079"/>
    <lineage>
        <taxon>Bacteria</taxon>
        <taxon>Bacillati</taxon>
        <taxon>Bacillota</taxon>
        <taxon>Bacilli</taxon>
        <taxon>Bacillales</taxon>
        <taxon>Bacillaceae</taxon>
        <taxon>Halalkalibacter</taxon>
    </lineage>
</organism>
<proteinExistence type="predicted"/>
<dbReference type="CDD" id="cd15482">
    <property type="entry name" value="Sialidase_non-viral"/>
    <property type="match status" value="1"/>
</dbReference>
<dbReference type="InterPro" id="IPR054817">
    <property type="entry name" value="Glycosyl_F510_1955-like"/>
</dbReference>
<evidence type="ECO:0000313" key="5">
    <source>
        <dbReference type="Proteomes" id="UP000315711"/>
    </source>
</evidence>
<keyword evidence="2" id="KW-0812">Transmembrane</keyword>
<feature type="transmembrane region" description="Helical" evidence="2">
    <location>
        <begin position="12"/>
        <end position="29"/>
    </location>
</feature>
<dbReference type="Gene3D" id="2.130.10.10">
    <property type="entry name" value="YVTN repeat-like/Quinoprotein amine dehydrogenase"/>
    <property type="match status" value="1"/>
</dbReference>
<name>A0A562QQY4_9BACI</name>
<dbReference type="Proteomes" id="UP000315711">
    <property type="component" value="Unassembled WGS sequence"/>
</dbReference>
<keyword evidence="5" id="KW-1185">Reference proteome</keyword>
<dbReference type="InterPro" id="IPR015943">
    <property type="entry name" value="WD40/YVTN_repeat-like_dom_sf"/>
</dbReference>
<keyword evidence="2" id="KW-0472">Membrane</keyword>